<evidence type="ECO:0000256" key="4">
    <source>
        <dbReference type="ARBA" id="ARBA00022679"/>
    </source>
</evidence>
<dbReference type="EMBL" id="JADKCH010000001">
    <property type="protein sequence ID" value="MBK8571587.1"/>
    <property type="molecule type" value="Genomic_DNA"/>
</dbReference>
<dbReference type="Pfam" id="PF01041">
    <property type="entry name" value="DegT_DnrJ_EryC1"/>
    <property type="match status" value="1"/>
</dbReference>
<proteinExistence type="inferred from homology"/>
<comment type="catalytic activity">
    <reaction evidence="7">
        <text>GDP-alpha-D-perosamine + 2-oxoglutarate = GDP-4-dehydro-alpha-D-rhamnose + L-glutamate</text>
        <dbReference type="Rhea" id="RHEA:36779"/>
        <dbReference type="ChEBI" id="CHEBI:16810"/>
        <dbReference type="ChEBI" id="CHEBI:29985"/>
        <dbReference type="ChEBI" id="CHEBI:57964"/>
        <dbReference type="ChEBI" id="CHEBI:73996"/>
        <dbReference type="EC" id="2.6.1.102"/>
    </reaction>
</comment>
<evidence type="ECO:0000256" key="9">
    <source>
        <dbReference type="ARBA" id="ARBA00074221"/>
    </source>
</evidence>
<comment type="cofactor">
    <cofactor evidence="1">
        <name>pyridoxal 5'-phosphate</name>
        <dbReference type="ChEBI" id="CHEBI:597326"/>
    </cofactor>
</comment>
<dbReference type="PANTHER" id="PTHR30244">
    <property type="entry name" value="TRANSAMINASE"/>
    <property type="match status" value="1"/>
</dbReference>
<sequence>MTHPHLPVAQPDLGGNELAYVSQAIQEGWISSTGRFLTRFEADFARFCGTRHALACANGTVAIHLLLLGLGIGPGDEVIVPAFTYVASANAVTYTGARPVLVDSEPVTWNIDANKVEAAITPRTKAIMAVHLYGHPAPMTALLDIGRRHGILVIEDAAEAHGAKVEGKTVGGLGLAATFSFYGNKILTTGEGGMVTTNDDELAARMRQFRGQGMDPERRYWFPIVGYNYRMTNLAAALGCAQLERAGGLIAHRLRIARGYHDRLAPHADRLGLQLASEAPWASSVHWLSCIRVPAAKRDSLMAFLAEHQIETRPFFPPMHRLPMYSDPSFRQGRPLPVAEELGDTGINLPTYTALGEADLDRICQAVIAGLAR</sequence>
<dbReference type="Gene3D" id="3.90.1150.10">
    <property type="entry name" value="Aspartate Aminotransferase, domain 1"/>
    <property type="match status" value="1"/>
</dbReference>
<evidence type="ECO:0000256" key="5">
    <source>
        <dbReference type="ARBA" id="ARBA00022898"/>
    </source>
</evidence>
<evidence type="ECO:0000313" key="14">
    <source>
        <dbReference type="Proteomes" id="UP000709959"/>
    </source>
</evidence>
<dbReference type="SUPFAM" id="SSF53383">
    <property type="entry name" value="PLP-dependent transferases"/>
    <property type="match status" value="1"/>
</dbReference>
<evidence type="ECO:0000256" key="10">
    <source>
        <dbReference type="PIRSR" id="PIRSR000390-1"/>
    </source>
</evidence>
<keyword evidence="5 11" id="KW-0663">Pyridoxal phosphate</keyword>
<keyword evidence="4" id="KW-0808">Transferase</keyword>
<keyword evidence="3 13" id="KW-0032">Aminotransferase</keyword>
<dbReference type="PANTHER" id="PTHR30244:SF34">
    <property type="entry name" value="DTDP-4-AMINO-4,6-DIDEOXYGALACTOSE TRANSAMINASE"/>
    <property type="match status" value="1"/>
</dbReference>
<evidence type="ECO:0000256" key="1">
    <source>
        <dbReference type="ARBA" id="ARBA00001933"/>
    </source>
</evidence>
<comment type="pathway">
    <text evidence="2">Bacterial outer membrane biogenesis; LPS O-antigen biosynthesis.</text>
</comment>
<dbReference type="InterPro" id="IPR015422">
    <property type="entry name" value="PyrdxlP-dep_Trfase_small"/>
</dbReference>
<dbReference type="Gene3D" id="3.40.640.10">
    <property type="entry name" value="Type I PLP-dependent aspartate aminotransferase-like (Major domain)"/>
    <property type="match status" value="1"/>
</dbReference>
<dbReference type="InterPro" id="IPR015424">
    <property type="entry name" value="PyrdxlP-dep_Trfase"/>
</dbReference>
<evidence type="ECO:0000256" key="2">
    <source>
        <dbReference type="ARBA" id="ARBA00005125"/>
    </source>
</evidence>
<dbReference type="GO" id="GO:0030170">
    <property type="term" value="F:pyridoxal phosphate binding"/>
    <property type="evidence" value="ECO:0007669"/>
    <property type="project" value="TreeGrafter"/>
</dbReference>
<comment type="caution">
    <text evidence="13">The sequence shown here is derived from an EMBL/GenBank/DDBJ whole genome shotgun (WGS) entry which is preliminary data.</text>
</comment>
<dbReference type="FunFam" id="3.40.640.10:FF:000090">
    <property type="entry name" value="Pyridoxal phosphate-dependent aminotransferase"/>
    <property type="match status" value="1"/>
</dbReference>
<protein>
    <recommendedName>
        <fullName evidence="9">GDP-perosamine synthase</fullName>
        <ecNumber evidence="8">2.6.1.102</ecNumber>
    </recommendedName>
</protein>
<organism evidence="13 14">
    <name type="scientific">Candidatus Geothrix odensensis</name>
    <dbReference type="NCBI Taxonomy" id="2954440"/>
    <lineage>
        <taxon>Bacteria</taxon>
        <taxon>Pseudomonadati</taxon>
        <taxon>Acidobacteriota</taxon>
        <taxon>Holophagae</taxon>
        <taxon>Holophagales</taxon>
        <taxon>Holophagaceae</taxon>
        <taxon>Geothrix</taxon>
    </lineage>
</organism>
<gene>
    <name evidence="13" type="ORF">IPN91_02875</name>
</gene>
<dbReference type="AlphaFoldDB" id="A0A936EZZ0"/>
<evidence type="ECO:0000256" key="12">
    <source>
        <dbReference type="RuleBase" id="RU004508"/>
    </source>
</evidence>
<dbReference type="InterPro" id="IPR000653">
    <property type="entry name" value="DegT/StrS_aminotransferase"/>
</dbReference>
<reference evidence="13 14" key="1">
    <citation type="submission" date="2020-10" db="EMBL/GenBank/DDBJ databases">
        <title>Connecting structure to function with the recovery of over 1000 high-quality activated sludge metagenome-assembled genomes encoding full-length rRNA genes using long-read sequencing.</title>
        <authorList>
            <person name="Singleton C.M."/>
            <person name="Petriglieri F."/>
            <person name="Kristensen J.M."/>
            <person name="Kirkegaard R.H."/>
            <person name="Michaelsen T.Y."/>
            <person name="Andersen M.H."/>
            <person name="Karst S.M."/>
            <person name="Dueholm M.S."/>
            <person name="Nielsen P.H."/>
            <person name="Albertsen M."/>
        </authorList>
    </citation>
    <scope>NUCLEOTIDE SEQUENCE [LARGE SCALE GENOMIC DNA]</scope>
    <source>
        <strain evidence="13">OdNE_18-Q3-R46-58_MAXAC.008</strain>
    </source>
</reference>
<evidence type="ECO:0000256" key="11">
    <source>
        <dbReference type="PIRSR" id="PIRSR000390-2"/>
    </source>
</evidence>
<feature type="active site" description="Proton acceptor" evidence="10">
    <location>
        <position position="185"/>
    </location>
</feature>
<dbReference type="GO" id="GO:0000271">
    <property type="term" value="P:polysaccharide biosynthetic process"/>
    <property type="evidence" value="ECO:0007669"/>
    <property type="project" value="TreeGrafter"/>
</dbReference>
<name>A0A936EZZ0_9BACT</name>
<dbReference type="GO" id="GO:0102933">
    <property type="term" value="F:GDP-4-dehydro-6-deoxy-D-mannose-4-aminotransferase activity"/>
    <property type="evidence" value="ECO:0007669"/>
    <property type="project" value="UniProtKB-EC"/>
</dbReference>
<dbReference type="InterPro" id="IPR015421">
    <property type="entry name" value="PyrdxlP-dep_Trfase_major"/>
</dbReference>
<accession>A0A936EZZ0</accession>
<dbReference type="CDD" id="cd00616">
    <property type="entry name" value="AHBA_syn"/>
    <property type="match status" value="1"/>
</dbReference>
<evidence type="ECO:0000256" key="7">
    <source>
        <dbReference type="ARBA" id="ARBA00051587"/>
    </source>
</evidence>
<evidence type="ECO:0000256" key="8">
    <source>
        <dbReference type="ARBA" id="ARBA00066317"/>
    </source>
</evidence>
<evidence type="ECO:0000256" key="6">
    <source>
        <dbReference type="ARBA" id="ARBA00037999"/>
    </source>
</evidence>
<comment type="similarity">
    <text evidence="6 12">Belongs to the DegT/DnrJ/EryC1 family.</text>
</comment>
<dbReference type="EC" id="2.6.1.102" evidence="8"/>
<evidence type="ECO:0000256" key="3">
    <source>
        <dbReference type="ARBA" id="ARBA00022576"/>
    </source>
</evidence>
<dbReference type="Proteomes" id="UP000709959">
    <property type="component" value="Unassembled WGS sequence"/>
</dbReference>
<evidence type="ECO:0000313" key="13">
    <source>
        <dbReference type="EMBL" id="MBK8571587.1"/>
    </source>
</evidence>
<feature type="modified residue" description="N6-(pyridoxal phosphate)lysine" evidence="11">
    <location>
        <position position="185"/>
    </location>
</feature>
<dbReference type="PIRSF" id="PIRSF000390">
    <property type="entry name" value="PLP_StrS"/>
    <property type="match status" value="1"/>
</dbReference>